<organism evidence="2 3">
    <name type="scientific">Blepharisma stoltei</name>
    <dbReference type="NCBI Taxonomy" id="1481888"/>
    <lineage>
        <taxon>Eukaryota</taxon>
        <taxon>Sar</taxon>
        <taxon>Alveolata</taxon>
        <taxon>Ciliophora</taxon>
        <taxon>Postciliodesmatophora</taxon>
        <taxon>Heterotrichea</taxon>
        <taxon>Heterotrichida</taxon>
        <taxon>Blepharismidae</taxon>
        <taxon>Blepharisma</taxon>
    </lineage>
</organism>
<feature type="compositionally biased region" description="Polar residues" evidence="1">
    <location>
        <begin position="76"/>
        <end position="97"/>
    </location>
</feature>
<proteinExistence type="predicted"/>
<reference evidence="2" key="1">
    <citation type="submission" date="2021-09" db="EMBL/GenBank/DDBJ databases">
        <authorList>
            <consortium name="AG Swart"/>
            <person name="Singh M."/>
            <person name="Singh A."/>
            <person name="Seah K."/>
            <person name="Emmerich C."/>
        </authorList>
    </citation>
    <scope>NUCLEOTIDE SEQUENCE</scope>
    <source>
        <strain evidence="2">ATCC30299</strain>
    </source>
</reference>
<gene>
    <name evidence="2" type="ORF">BSTOLATCC_MIC15472</name>
</gene>
<comment type="caution">
    <text evidence="2">The sequence shown here is derived from an EMBL/GenBank/DDBJ whole genome shotgun (WGS) entry which is preliminary data.</text>
</comment>
<evidence type="ECO:0000313" key="2">
    <source>
        <dbReference type="EMBL" id="CAG9316028.1"/>
    </source>
</evidence>
<evidence type="ECO:0000313" key="3">
    <source>
        <dbReference type="Proteomes" id="UP001162131"/>
    </source>
</evidence>
<dbReference type="Proteomes" id="UP001162131">
    <property type="component" value="Unassembled WGS sequence"/>
</dbReference>
<keyword evidence="3" id="KW-1185">Reference proteome</keyword>
<sequence length="97" mass="10741">MEYNSYIISIMGCCHNTSIDHDFFMGSSPNQSGNDARDDGVDNLSASQVYLKKSEGKQIFRLKTPNSQKPVLPTPTFGSLNSNTSPFRFEDGTNSVR</sequence>
<feature type="region of interest" description="Disordered" evidence="1">
    <location>
        <begin position="66"/>
        <end position="97"/>
    </location>
</feature>
<dbReference type="AlphaFoldDB" id="A0AAU9ISB9"/>
<dbReference type="EMBL" id="CAJZBQ010000015">
    <property type="protein sequence ID" value="CAG9316028.1"/>
    <property type="molecule type" value="Genomic_DNA"/>
</dbReference>
<name>A0AAU9ISB9_9CILI</name>
<accession>A0AAU9ISB9</accession>
<protein>
    <submittedName>
        <fullName evidence="2">Uncharacterized protein</fullName>
    </submittedName>
</protein>
<evidence type="ECO:0000256" key="1">
    <source>
        <dbReference type="SAM" id="MobiDB-lite"/>
    </source>
</evidence>